<evidence type="ECO:0000313" key="3">
    <source>
        <dbReference type="EMBL" id="CDW83796.1"/>
    </source>
</evidence>
<keyword evidence="4" id="KW-1185">Reference proteome</keyword>
<dbReference type="InterPro" id="IPR006671">
    <property type="entry name" value="Cyclin_N"/>
</dbReference>
<dbReference type="Gene3D" id="1.10.472.10">
    <property type="entry name" value="Cyclin-like"/>
    <property type="match status" value="1"/>
</dbReference>
<gene>
    <name evidence="3" type="primary">Contig9946.g10629</name>
    <name evidence="3" type="ORF">STYLEM_12846</name>
</gene>
<organism evidence="3 4">
    <name type="scientific">Stylonychia lemnae</name>
    <name type="common">Ciliate</name>
    <dbReference type="NCBI Taxonomy" id="5949"/>
    <lineage>
        <taxon>Eukaryota</taxon>
        <taxon>Sar</taxon>
        <taxon>Alveolata</taxon>
        <taxon>Ciliophora</taxon>
        <taxon>Intramacronucleata</taxon>
        <taxon>Spirotrichea</taxon>
        <taxon>Stichotrichia</taxon>
        <taxon>Sporadotrichida</taxon>
        <taxon>Oxytrichidae</taxon>
        <taxon>Stylonychinae</taxon>
        <taxon>Stylonychia</taxon>
    </lineage>
</organism>
<sequence length="501" mass="58610">MNSENYGIKRNIQSNLRIRVLSRKRQHSCKVQGLPEIKGKSTFYQNKKDIKPQFNSLLAEPFQNAATVSSINAQKKQISRRDDHIQDRILDIYEYREKVEKQYSQNGSIDSQQKEALKIGELLRLKMQTNYLSQKNNKTLRKNQIQSGCQSSVSSIFSKRTSNSSLISAQLQVQQAAQSWDGKLNYKINTKQQESKKEIIYSDGSQQGDIEDNYYGYHGLSMANRIKMVDWMLQVLRVLQSKSLKTLIQAVNMMDKYYKVKAEQGEMQPIYEFHLIGLVCLFISSKFEEVKNITLKEIVNDAGHKKYSKFQILEKEQDVLMTLQFRIIIMDDLFEESNRILEQCFDHSKIYSKSNEEQNKLRDTVNFLSQLVPHCLDLFHQDIKSLSMMMVYIAVKLRKYTITQFIYENIHGGNLIVTDTIKIRSLKMAEDFYKFVKNEMFLMKSSIAEGSKTIYLKQFADLYEQIAYGQPARKNLRKNQAAYFNDITQEFFQHISNKYSD</sequence>
<dbReference type="Proteomes" id="UP000039865">
    <property type="component" value="Unassembled WGS sequence"/>
</dbReference>
<dbReference type="AlphaFoldDB" id="A0A078APC5"/>
<dbReference type="InterPro" id="IPR039361">
    <property type="entry name" value="Cyclin"/>
</dbReference>
<dbReference type="OrthoDB" id="6370339at2759"/>
<comment type="similarity">
    <text evidence="1">Belongs to the cyclin family.</text>
</comment>
<dbReference type="SMART" id="SM00385">
    <property type="entry name" value="CYCLIN"/>
    <property type="match status" value="1"/>
</dbReference>
<dbReference type="EMBL" id="CCKQ01012192">
    <property type="protein sequence ID" value="CDW83796.1"/>
    <property type="molecule type" value="Genomic_DNA"/>
</dbReference>
<dbReference type="InParanoid" id="A0A078APC5"/>
<name>A0A078APC5_STYLE</name>
<dbReference type="PANTHER" id="PTHR10177">
    <property type="entry name" value="CYCLINS"/>
    <property type="match status" value="1"/>
</dbReference>
<evidence type="ECO:0000313" key="4">
    <source>
        <dbReference type="Proteomes" id="UP000039865"/>
    </source>
</evidence>
<reference evidence="3 4" key="1">
    <citation type="submission" date="2014-06" db="EMBL/GenBank/DDBJ databases">
        <authorList>
            <person name="Swart Estienne"/>
        </authorList>
    </citation>
    <scope>NUCLEOTIDE SEQUENCE [LARGE SCALE GENOMIC DNA]</scope>
    <source>
        <strain evidence="3 4">130c</strain>
    </source>
</reference>
<keyword evidence="1" id="KW-0195">Cyclin</keyword>
<protein>
    <recommendedName>
        <fullName evidence="2">Cyclin-like domain-containing protein</fullName>
    </recommendedName>
</protein>
<dbReference type="Pfam" id="PF00134">
    <property type="entry name" value="Cyclin_N"/>
    <property type="match status" value="1"/>
</dbReference>
<evidence type="ECO:0000259" key="2">
    <source>
        <dbReference type="SMART" id="SM00385"/>
    </source>
</evidence>
<dbReference type="SUPFAM" id="SSF47954">
    <property type="entry name" value="Cyclin-like"/>
    <property type="match status" value="1"/>
</dbReference>
<evidence type="ECO:0000256" key="1">
    <source>
        <dbReference type="RuleBase" id="RU000383"/>
    </source>
</evidence>
<dbReference type="InterPro" id="IPR013763">
    <property type="entry name" value="Cyclin-like_dom"/>
</dbReference>
<proteinExistence type="inferred from homology"/>
<feature type="domain" description="Cyclin-like" evidence="2">
    <location>
        <begin position="230"/>
        <end position="321"/>
    </location>
</feature>
<dbReference type="InterPro" id="IPR036915">
    <property type="entry name" value="Cyclin-like_sf"/>
</dbReference>
<accession>A0A078APC5</accession>